<dbReference type="VEuPathDB" id="CryptoDB:Cvel_9312"/>
<feature type="domain" description="Methyltransferase FkbM" evidence="1">
    <location>
        <begin position="139"/>
        <end position="309"/>
    </location>
</feature>
<gene>
    <name evidence="2" type="ORF">Cvel_9312</name>
</gene>
<reference evidence="2" key="1">
    <citation type="submission" date="2014-11" db="EMBL/GenBank/DDBJ databases">
        <authorList>
            <person name="Otto D Thomas"/>
            <person name="Naeem Raeece"/>
        </authorList>
    </citation>
    <scope>NUCLEOTIDE SEQUENCE</scope>
</reference>
<dbReference type="PANTHER" id="PTHR44843">
    <property type="entry name" value="METHYLTRANSFERASE"/>
    <property type="match status" value="1"/>
</dbReference>
<dbReference type="AlphaFoldDB" id="A0A0G4HXQ1"/>
<dbReference type="InterPro" id="IPR029063">
    <property type="entry name" value="SAM-dependent_MTases_sf"/>
</dbReference>
<name>A0A0G4HXQ1_9ALVE</name>
<accession>A0A0G4HXQ1</accession>
<protein>
    <recommendedName>
        <fullName evidence="1">Methyltransferase FkbM domain-containing protein</fullName>
    </recommendedName>
</protein>
<evidence type="ECO:0000313" key="2">
    <source>
        <dbReference type="EMBL" id="CEM49278.1"/>
    </source>
</evidence>
<sequence>MCGRVPDCSLVTPDNTWQQRSRSFRITANKRPLCTKMHDRHLSRRLLSFVPSLFAVLLFPAQVTTLEKRGETVGEVGSSSCKAETAGEASACHLNSLRDSKFFSHKRWQHFDKFFDQKFKRIKEQEARLGNERKCVYIDLGANIGDEYEKFVSGRSHAKFNMSSSDLPQPWTCRAFLFEANPRLNPSLMILKAEAQRMGKMGDRLTVYPSTAAWISDGEQTFWLDTWTAVGNYWGSSLAKSHNDVVHSDFSPVRVKTVNFATWLLQTVDLNDLVIVSMDIEGAERVLLPHLILHQGHRLIDHLYLEWHGDSFFKAAAGEGDAGFPDNPFSQESEWSRMGSREYKELLEAAGVQVTVWP</sequence>
<dbReference type="PANTHER" id="PTHR44843:SF14">
    <property type="entry name" value="METHYLTRANSFERASE TYPE 11 DOMAIN-CONTAINING PROTEIN"/>
    <property type="match status" value="1"/>
</dbReference>
<dbReference type="EMBL" id="CDMZ01004283">
    <property type="protein sequence ID" value="CEM49278.1"/>
    <property type="molecule type" value="Genomic_DNA"/>
</dbReference>
<proteinExistence type="predicted"/>
<dbReference type="InterPro" id="IPR006342">
    <property type="entry name" value="FkbM_mtfrase"/>
</dbReference>
<evidence type="ECO:0000259" key="1">
    <source>
        <dbReference type="Pfam" id="PF05050"/>
    </source>
</evidence>
<dbReference type="SUPFAM" id="SSF53335">
    <property type="entry name" value="S-adenosyl-L-methionine-dependent methyltransferases"/>
    <property type="match status" value="1"/>
</dbReference>
<dbReference type="Pfam" id="PF05050">
    <property type="entry name" value="Methyltransf_21"/>
    <property type="match status" value="1"/>
</dbReference>
<dbReference type="Gene3D" id="3.40.50.150">
    <property type="entry name" value="Vaccinia Virus protein VP39"/>
    <property type="match status" value="1"/>
</dbReference>
<organism evidence="2">
    <name type="scientific">Chromera velia CCMP2878</name>
    <dbReference type="NCBI Taxonomy" id="1169474"/>
    <lineage>
        <taxon>Eukaryota</taxon>
        <taxon>Sar</taxon>
        <taxon>Alveolata</taxon>
        <taxon>Colpodellida</taxon>
        <taxon>Chromeraceae</taxon>
        <taxon>Chromera</taxon>
    </lineage>
</organism>